<organism evidence="1 2">
    <name type="scientific">Candidatus Thiodiazotropha taylori</name>
    <dbReference type="NCBI Taxonomy" id="2792791"/>
    <lineage>
        <taxon>Bacteria</taxon>
        <taxon>Pseudomonadati</taxon>
        <taxon>Pseudomonadota</taxon>
        <taxon>Gammaproteobacteria</taxon>
        <taxon>Chromatiales</taxon>
        <taxon>Sedimenticolaceae</taxon>
        <taxon>Candidatus Thiodiazotropha</taxon>
    </lineage>
</organism>
<evidence type="ECO:0000313" key="1">
    <source>
        <dbReference type="EMBL" id="MBT2989738.1"/>
    </source>
</evidence>
<reference evidence="1 2" key="1">
    <citation type="submission" date="2021-05" db="EMBL/GenBank/DDBJ databases">
        <title>Genetic and Functional Diversity in Clade A Lucinid endosymbionts from the Bahamas.</title>
        <authorList>
            <person name="Giani N.M."/>
            <person name="Engel A.S."/>
            <person name="Campbell B.J."/>
        </authorList>
    </citation>
    <scope>NUCLEOTIDE SEQUENCE [LARGE SCALE GENOMIC DNA]</scope>
    <source>
        <strain evidence="1">LUC16012Gg_MoonRockCtena</strain>
    </source>
</reference>
<evidence type="ECO:0000313" key="2">
    <source>
        <dbReference type="Proteomes" id="UP000770889"/>
    </source>
</evidence>
<accession>A0A944MD64</accession>
<dbReference type="AlphaFoldDB" id="A0A944MD64"/>
<proteinExistence type="predicted"/>
<dbReference type="EMBL" id="JAHHGM010000010">
    <property type="protein sequence ID" value="MBT2989738.1"/>
    <property type="molecule type" value="Genomic_DNA"/>
</dbReference>
<gene>
    <name evidence="1" type="ORF">KME65_12315</name>
</gene>
<name>A0A944MD64_9GAMM</name>
<dbReference type="Proteomes" id="UP000770889">
    <property type="component" value="Unassembled WGS sequence"/>
</dbReference>
<sequence length="151" mass="16891">MKQVVREIALPIFNIEMEFTECRFDTIEAIVSYFEEQVRKHRAARYIATFNHLQHTTGLAEGIVADDIEAAYNIVFCFGFSLQDAEQLATRPRSIGVCHCNGRISVSFVEAPMPVANALMEQWAKSLLLDEKPHLLNPGRSGQEGDALPAP</sequence>
<protein>
    <submittedName>
        <fullName evidence="1">Uncharacterized protein</fullName>
    </submittedName>
</protein>
<dbReference type="InterPro" id="IPR049204">
    <property type="entry name" value="DUF6858"/>
</dbReference>
<comment type="caution">
    <text evidence="1">The sequence shown here is derived from an EMBL/GenBank/DDBJ whole genome shotgun (WGS) entry which is preliminary data.</text>
</comment>
<dbReference type="Pfam" id="PF21651">
    <property type="entry name" value="DUF6858"/>
    <property type="match status" value="1"/>
</dbReference>